<organism evidence="11 12">
    <name type="scientific">Bacillus cereus (strain VD146)</name>
    <dbReference type="NCBI Taxonomy" id="1053236"/>
    <lineage>
        <taxon>Bacteria</taxon>
        <taxon>Bacillati</taxon>
        <taxon>Bacillota</taxon>
        <taxon>Bacilli</taxon>
        <taxon>Bacillales</taxon>
        <taxon>Bacillaceae</taxon>
        <taxon>Bacillus</taxon>
        <taxon>Bacillus cereus group</taxon>
    </lineage>
</organism>
<dbReference type="AlphaFoldDB" id="R8MD45"/>
<dbReference type="HOGENOM" id="CLU_085077_1_1_9"/>
<feature type="active site" description="Nucleophile" evidence="8">
    <location>
        <position position="9"/>
    </location>
</feature>
<dbReference type="Proteomes" id="UP000014020">
    <property type="component" value="Unassembled WGS sequence"/>
</dbReference>
<dbReference type="GO" id="GO:0005975">
    <property type="term" value="P:carbohydrate metabolic process"/>
    <property type="evidence" value="ECO:0007669"/>
    <property type="project" value="InterPro"/>
</dbReference>
<feature type="binding site" evidence="10">
    <location>
        <position position="9"/>
    </location>
    <ligand>
        <name>Mg(2+)</name>
        <dbReference type="ChEBI" id="CHEBI:18420"/>
    </ligand>
</feature>
<feature type="binding site" evidence="10">
    <location>
        <position position="98"/>
    </location>
    <ligand>
        <name>Zn(2+)</name>
        <dbReference type="ChEBI" id="CHEBI:29105"/>
    </ligand>
</feature>
<reference evidence="12" key="1">
    <citation type="submission" date="2012-12" db="EMBL/GenBank/DDBJ databases">
        <title>The genome sequence of Bacillus cereus VD146.</title>
        <authorList>
            <consortium name="The Broad Institute Genome Sequencing Platform"/>
            <consortium name="The Broad Institute Genome Sequencing Center for Infectious Disease"/>
            <person name="Feldgarden M."/>
            <person name="Van der Auwera G.A."/>
            <person name="Mahillon J."/>
            <person name="Duprez V."/>
            <person name="Timmery S."/>
            <person name="Mattelet C."/>
            <person name="Dierick K."/>
            <person name="Sun M."/>
            <person name="Yu Z."/>
            <person name="Zhu L."/>
            <person name="Hu X."/>
            <person name="Shank E.B."/>
            <person name="Swiecicka I."/>
            <person name="Hansen B.M."/>
            <person name="Andrup L."/>
            <person name="Walker B."/>
            <person name="Young S.K."/>
            <person name="Zeng Q."/>
            <person name="Gargeya S."/>
            <person name="Fitzgerald M."/>
            <person name="Haas B."/>
            <person name="Abouelleil A."/>
            <person name="Alvarado L."/>
            <person name="Arachchi H.M."/>
            <person name="Berlin A.M."/>
            <person name="Chapman S.B."/>
            <person name="Dewar J."/>
            <person name="Goldberg J."/>
            <person name="Griggs A."/>
            <person name="Gujja S."/>
            <person name="Hansen M."/>
            <person name="Howarth C."/>
            <person name="Imamovic A."/>
            <person name="Larimer J."/>
            <person name="McCowan C."/>
            <person name="Murphy C."/>
            <person name="Neiman D."/>
            <person name="Pearson M."/>
            <person name="Priest M."/>
            <person name="Roberts A."/>
            <person name="Saif S."/>
            <person name="Shea T."/>
            <person name="Sisk P."/>
            <person name="Sykes S."/>
            <person name="Wortman J."/>
            <person name="Nusbaum C."/>
            <person name="Birren B."/>
        </authorList>
    </citation>
    <scope>NUCLEOTIDE SEQUENCE [LARGE SCALE GENOMIC DNA]</scope>
    <source>
        <strain evidence="12">VD146</strain>
    </source>
</reference>
<evidence type="ECO:0000256" key="2">
    <source>
        <dbReference type="ARBA" id="ARBA00022490"/>
    </source>
</evidence>
<dbReference type="Gene3D" id="3.40.50.1000">
    <property type="entry name" value="HAD superfamily/HAD-like"/>
    <property type="match status" value="1"/>
</dbReference>
<dbReference type="InterPro" id="IPR004446">
    <property type="entry name" value="Heptose_bisP_phosphatase"/>
</dbReference>
<dbReference type="PANTHER" id="PTHR42891">
    <property type="entry name" value="D-GLYCERO-BETA-D-MANNO-HEPTOSE-1,7-BISPHOSPHATE 7-PHOSPHATASE"/>
    <property type="match status" value="1"/>
</dbReference>
<dbReference type="PIRSF" id="PIRSF004682">
    <property type="entry name" value="GmhB"/>
    <property type="match status" value="1"/>
</dbReference>
<evidence type="ECO:0000256" key="5">
    <source>
        <dbReference type="ARBA" id="ARBA00023277"/>
    </source>
</evidence>
<evidence type="ECO:0000256" key="6">
    <source>
        <dbReference type="ARBA" id="ARBA00031828"/>
    </source>
</evidence>
<comment type="subcellular location">
    <subcellularLocation>
        <location evidence="1 7">Cytoplasm</location>
    </subcellularLocation>
</comment>
<comment type="cofactor">
    <cofactor evidence="10">
        <name>Zn(2+)</name>
        <dbReference type="ChEBI" id="CHEBI:29105"/>
    </cofactor>
</comment>
<keyword evidence="10" id="KW-0460">Magnesium</keyword>
<evidence type="ECO:0000313" key="12">
    <source>
        <dbReference type="Proteomes" id="UP000014020"/>
    </source>
</evidence>
<feature type="site" description="Stabilizes the phosphoryl group" evidence="9">
    <location>
        <position position="108"/>
    </location>
</feature>
<feature type="binding site" evidence="10">
    <location>
        <position position="104"/>
    </location>
    <ligand>
        <name>Zn(2+)</name>
        <dbReference type="ChEBI" id="CHEBI:29105"/>
    </ligand>
</feature>
<dbReference type="PATRIC" id="fig|1053236.3.peg.6224"/>
<feature type="binding site" evidence="10">
    <location>
        <position position="96"/>
    </location>
    <ligand>
        <name>Zn(2+)</name>
        <dbReference type="ChEBI" id="CHEBI:29105"/>
    </ligand>
</feature>
<dbReference type="InterPro" id="IPR006549">
    <property type="entry name" value="HAD-SF_hydro_IIIA"/>
</dbReference>
<dbReference type="EC" id="3.1.3.-" evidence="7"/>
<dbReference type="Pfam" id="PF13242">
    <property type="entry name" value="Hydrolase_like"/>
    <property type="match status" value="1"/>
</dbReference>
<dbReference type="NCBIfam" id="TIGR01662">
    <property type="entry name" value="HAD-SF-IIIA"/>
    <property type="match status" value="1"/>
</dbReference>
<feature type="active site" description="Nucleophile" evidence="8">
    <location>
        <position position="11"/>
    </location>
</feature>
<evidence type="ECO:0000256" key="8">
    <source>
        <dbReference type="PIRSR" id="PIRSR004682-1"/>
    </source>
</evidence>
<dbReference type="RefSeq" id="WP_016121309.1">
    <property type="nucleotide sequence ID" value="NZ_KB976684.1"/>
</dbReference>
<dbReference type="InterPro" id="IPR036412">
    <property type="entry name" value="HAD-like_sf"/>
</dbReference>
<evidence type="ECO:0000256" key="10">
    <source>
        <dbReference type="PIRSR" id="PIRSR004682-4"/>
    </source>
</evidence>
<dbReference type="EMBL" id="AHFE01000075">
    <property type="protein sequence ID" value="EOP32325.1"/>
    <property type="molecule type" value="Genomic_DNA"/>
</dbReference>
<dbReference type="CDD" id="cd07503">
    <property type="entry name" value="HAD_HisB-N"/>
    <property type="match status" value="1"/>
</dbReference>
<evidence type="ECO:0000256" key="9">
    <source>
        <dbReference type="PIRSR" id="PIRSR004682-3"/>
    </source>
</evidence>
<feature type="binding site" evidence="10">
    <location>
        <position position="106"/>
    </location>
    <ligand>
        <name>Zn(2+)</name>
        <dbReference type="ChEBI" id="CHEBI:29105"/>
    </ligand>
</feature>
<dbReference type="GO" id="GO:0016791">
    <property type="term" value="F:phosphatase activity"/>
    <property type="evidence" value="ECO:0007669"/>
    <property type="project" value="InterPro"/>
</dbReference>
<accession>R8MD45</accession>
<evidence type="ECO:0000313" key="11">
    <source>
        <dbReference type="EMBL" id="EOP32325.1"/>
    </source>
</evidence>
<name>R8MD45_BACCX</name>
<dbReference type="GO" id="GO:0046872">
    <property type="term" value="F:metal ion binding"/>
    <property type="evidence" value="ECO:0007669"/>
    <property type="project" value="UniProtKB-KW"/>
</dbReference>
<dbReference type="SUPFAM" id="SSF56784">
    <property type="entry name" value="HAD-like"/>
    <property type="match status" value="1"/>
</dbReference>
<feature type="binding site" evidence="10">
    <location>
        <position position="11"/>
    </location>
    <ligand>
        <name>Mg(2+)</name>
        <dbReference type="ChEBI" id="CHEBI:18420"/>
    </ligand>
</feature>
<gene>
    <name evidence="11" type="ORF">IK1_05861</name>
</gene>
<comment type="similarity">
    <text evidence="7">Belongs to the gmhB family.</text>
</comment>
<keyword evidence="5 7" id="KW-0119">Carbohydrate metabolism</keyword>
<feature type="site" description="Stabilizes the phosphoryl group" evidence="9">
    <location>
        <position position="55"/>
    </location>
</feature>
<dbReference type="InterPro" id="IPR023214">
    <property type="entry name" value="HAD_sf"/>
</dbReference>
<dbReference type="GO" id="GO:0005737">
    <property type="term" value="C:cytoplasm"/>
    <property type="evidence" value="ECO:0007669"/>
    <property type="project" value="UniProtKB-SubCell"/>
</dbReference>
<keyword evidence="10" id="KW-0862">Zinc</keyword>
<dbReference type="InterPro" id="IPR006543">
    <property type="entry name" value="Histidinol-phos"/>
</dbReference>
<sequence length="182" mass="20512">MKNKAIFLDRDGVLNECMTDKVRFVNQPSDLFLLPGTAQAIKIFKEQDYKVYIVTNQGGIGLGYMTTDALNQIHEKLKKDLLKEEPFASIDEISTCIHSPKENCICRKPEPGLIINLANTNNIDLSNSYMVGDRETDIESGQRAGTKTILISNYQSETKADKVFPNLLDFAIHLQKMRLISN</sequence>
<feature type="binding site" evidence="10">
    <location>
        <position position="133"/>
    </location>
    <ligand>
        <name>Mg(2+)</name>
        <dbReference type="ChEBI" id="CHEBI:18420"/>
    </ligand>
</feature>
<feature type="site" description="Contributes to substrate recognition" evidence="9">
    <location>
        <position position="107"/>
    </location>
</feature>
<evidence type="ECO:0000256" key="1">
    <source>
        <dbReference type="ARBA" id="ARBA00004496"/>
    </source>
</evidence>
<comment type="caution">
    <text evidence="11">The sequence shown here is derived from an EMBL/GenBank/DDBJ whole genome shotgun (WGS) entry which is preliminary data.</text>
</comment>
<dbReference type="PANTHER" id="PTHR42891:SF1">
    <property type="entry name" value="D-GLYCERO-BETA-D-MANNO-HEPTOSE-1,7-BISPHOSPHATE 7-PHOSPHATASE"/>
    <property type="match status" value="1"/>
</dbReference>
<keyword evidence="4 7" id="KW-0378">Hydrolase</keyword>
<proteinExistence type="inferred from homology"/>
<evidence type="ECO:0000256" key="7">
    <source>
        <dbReference type="PIRNR" id="PIRNR004682"/>
    </source>
</evidence>
<keyword evidence="3 10" id="KW-0479">Metal-binding</keyword>
<dbReference type="NCBIfam" id="TIGR01656">
    <property type="entry name" value="Histidinol-ppas"/>
    <property type="match status" value="1"/>
</dbReference>
<evidence type="ECO:0000256" key="3">
    <source>
        <dbReference type="ARBA" id="ARBA00022723"/>
    </source>
</evidence>
<keyword evidence="2 7" id="KW-0963">Cytoplasm</keyword>
<comment type="cofactor">
    <cofactor evidence="10">
        <name>Mg(2+)</name>
        <dbReference type="ChEBI" id="CHEBI:18420"/>
    </cofactor>
</comment>
<evidence type="ECO:0000256" key="4">
    <source>
        <dbReference type="ARBA" id="ARBA00022801"/>
    </source>
</evidence>
<protein>
    <recommendedName>
        <fullName evidence="6 7">D,D-heptose 1,7-bisphosphate phosphatase</fullName>
        <ecNumber evidence="7">3.1.3.-</ecNumber>
    </recommendedName>
</protein>